<protein>
    <recommendedName>
        <fullName evidence="4">PE family protein</fullName>
    </recommendedName>
</protein>
<evidence type="ECO:0008006" key="4">
    <source>
        <dbReference type="Google" id="ProtNLM"/>
    </source>
</evidence>
<dbReference type="Proteomes" id="UP000194360">
    <property type="component" value="Unassembled WGS sequence"/>
</dbReference>
<sequence>MTVRGSEPVSPERAPRAVELPTVAGMDIDARLPRGTASDSLMTQIDIGNVLQVRDALAEQSRSIQQALRAAYGLSNIGRCGDDPVSRDAQKMFQREIEEIFAAQRAHIAELDEACDRLGEAARQYGLVEDEAADSFRSTGAPQGEHTGVGLERS</sequence>
<gene>
    <name evidence="2" type="ORF">BG845_06256</name>
</gene>
<evidence type="ECO:0000313" key="2">
    <source>
        <dbReference type="EMBL" id="OSY35186.1"/>
    </source>
</evidence>
<dbReference type="STRING" id="2074.BG845_06256"/>
<reference evidence="2 3" key="1">
    <citation type="submission" date="2016-09" db="EMBL/GenBank/DDBJ databases">
        <title>Pseudonocardia autotrophica DSM535, a candidate organism with high potential of specific P450 cytochromes.</title>
        <authorList>
            <person name="Grumaz C."/>
            <person name="Vainshtein Y."/>
            <person name="Kirstahler P."/>
            <person name="Sohn K."/>
        </authorList>
    </citation>
    <scope>NUCLEOTIDE SEQUENCE [LARGE SCALE GENOMIC DNA]</scope>
    <source>
        <strain evidence="2 3">DSM 535</strain>
    </source>
</reference>
<keyword evidence="3" id="KW-1185">Reference proteome</keyword>
<organism evidence="2 3">
    <name type="scientific">Pseudonocardia autotrophica</name>
    <name type="common">Amycolata autotrophica</name>
    <name type="synonym">Nocardia autotrophica</name>
    <dbReference type="NCBI Taxonomy" id="2074"/>
    <lineage>
        <taxon>Bacteria</taxon>
        <taxon>Bacillati</taxon>
        <taxon>Actinomycetota</taxon>
        <taxon>Actinomycetes</taxon>
        <taxon>Pseudonocardiales</taxon>
        <taxon>Pseudonocardiaceae</taxon>
        <taxon>Pseudonocardia</taxon>
    </lineage>
</organism>
<proteinExistence type="predicted"/>
<name>A0A1Y2MIT7_PSEAH</name>
<dbReference type="AlphaFoldDB" id="A0A1Y2MIT7"/>
<feature type="region of interest" description="Disordered" evidence="1">
    <location>
        <begin position="133"/>
        <end position="154"/>
    </location>
</feature>
<accession>A0A1Y2MIT7</accession>
<evidence type="ECO:0000313" key="3">
    <source>
        <dbReference type="Proteomes" id="UP000194360"/>
    </source>
</evidence>
<comment type="caution">
    <text evidence="2">The sequence shown here is derived from an EMBL/GenBank/DDBJ whole genome shotgun (WGS) entry which is preliminary data.</text>
</comment>
<evidence type="ECO:0000256" key="1">
    <source>
        <dbReference type="SAM" id="MobiDB-lite"/>
    </source>
</evidence>
<dbReference type="EMBL" id="MIGB01000056">
    <property type="protein sequence ID" value="OSY35186.1"/>
    <property type="molecule type" value="Genomic_DNA"/>
</dbReference>